<accession>A0A1G4PCB9</accession>
<protein>
    <submittedName>
        <fullName evidence="1">Uncharacterized protein</fullName>
    </submittedName>
</protein>
<dbReference type="AlphaFoldDB" id="A0A1G4PCB9"/>
<evidence type="ECO:0000313" key="1">
    <source>
        <dbReference type="EMBL" id="SCW29957.1"/>
    </source>
</evidence>
<sequence length="174" mass="20118">MEYYLLTQDTRIADYARPVGGPQFFSPKSASYQERFYALKDESLQFYTRGSDEYLDYIERPYPLVSERLKEALERCQKDILYKLVILTDLQQSKQTVYWFLAPETVSCLSSETEWHKNGAINKLVLDSSKIGSYKVFQIAGTIEPYLVVDVDTAESALSLNPQGIQLTRLEFIR</sequence>
<dbReference type="RefSeq" id="WP_090666213.1">
    <property type="nucleotide sequence ID" value="NZ_FMTT01000002.1"/>
</dbReference>
<dbReference type="EMBL" id="FMTT01000002">
    <property type="protein sequence ID" value="SCW29957.1"/>
    <property type="molecule type" value="Genomic_DNA"/>
</dbReference>
<proteinExistence type="predicted"/>
<reference evidence="2" key="1">
    <citation type="submission" date="2016-10" db="EMBL/GenBank/DDBJ databases">
        <authorList>
            <person name="Varghese N."/>
            <person name="Submissions S."/>
        </authorList>
    </citation>
    <scope>NUCLEOTIDE SEQUENCE [LARGE SCALE GENOMIC DNA]</scope>
    <source>
        <strain evidence="2">CGMCC 1.8946</strain>
    </source>
</reference>
<keyword evidence="2" id="KW-1185">Reference proteome</keyword>
<evidence type="ECO:0000313" key="2">
    <source>
        <dbReference type="Proteomes" id="UP000198601"/>
    </source>
</evidence>
<name>A0A1G4PCB9_9BACL</name>
<dbReference type="OrthoDB" id="2086300at2"/>
<dbReference type="STRING" id="624147.SAMN04487970_10028"/>
<gene>
    <name evidence="1" type="ORF">SAMN04487970_10028</name>
</gene>
<organism evidence="1 2">
    <name type="scientific">Paenibacillus tianmuensis</name>
    <dbReference type="NCBI Taxonomy" id="624147"/>
    <lineage>
        <taxon>Bacteria</taxon>
        <taxon>Bacillati</taxon>
        <taxon>Bacillota</taxon>
        <taxon>Bacilli</taxon>
        <taxon>Bacillales</taxon>
        <taxon>Paenibacillaceae</taxon>
        <taxon>Paenibacillus</taxon>
    </lineage>
</organism>
<dbReference type="Proteomes" id="UP000198601">
    <property type="component" value="Unassembled WGS sequence"/>
</dbReference>